<dbReference type="InterPro" id="IPR011771">
    <property type="entry name" value="BchH"/>
</dbReference>
<accession>A0A926EQX3</accession>
<feature type="domain" description="CobN/magnesium chelatase" evidence="2">
    <location>
        <begin position="148"/>
        <end position="1218"/>
    </location>
</feature>
<evidence type="ECO:0000313" key="4">
    <source>
        <dbReference type="Proteomes" id="UP000601171"/>
    </source>
</evidence>
<sequence length="1237" mass="142382">MKLTFVTVSSPAIRCLIEAGKEIKEKYPKTLDLNIYYGIEEQDEKCGKRLVEDIKTSDLVFVDLMGSPSSLVEYVYMGLEECKGHIVPYGGGAREYMRLGGFTAESMKSDNKKVDMARIAKMRNTAETLGKIMPGKMRDMRNYSNIMKYFKTADNYNISNMLYLMLRDYGNIKNMPKPLDPKETVGAGICNPQNMYFYENYDEYIRDFPYDKSKPIVSMLFYGHTYPMDTSSSVAGIKKRIEEFVNVLPVGISGDYKNNEDKIRNILLKSTEKPIDLIVNFMSFRLGAGPMGGDFQAAVDMLKEIDVPYFHPYFMSRRTVEEWKDSIQGASSSEVLISVMLPELDGCIETYPVGAMGEPQYDAEFDIMTDELTLIDERVDKLISRIQSYIHIKNMANKDKKIAIICYNYPPGESNLFGGAFLDTFNSIENILKNLHENNYDLDPLTKKELMERFTAGGIVNSGRYSDACDKMIIYPDKNYKKDLENSFDYDEMIKEWGNSPGNIMATDSNEFLIPGIVDGNIFIGLQPARGTNEDVEKSYHDKTMPPHHQYIAFYKWIKEEFKADAIIHVGTHGTLEFLKGKECGMSGNCYPDRLLADIPHIYLYYCGNPSEATIAKRRSHANLIGYQPPVFIQGELYGDYSRLMSLIDNYHQSLSLAPQTSEDILSDIKELSEKLNLPEDLDEIESELYRMKRSLIPKGLHIFGEGYSMEESKEYAKGILRYSRNGITSIRELVARSKGYDLNELLDNCQYETVKAIDDAAEKIVDFYFENKNLEGFPYIDKTNIDEYIDSLNYGMGIVETSGENHEMKGLLRVLDGKYNPAKLAGDIYRHPDILPSGYNLFQFDPRLIPTKTAYVRGEKICNNTLEAYKKEEGSYPLSTAVILWGMETSRTQGETFSQILAYLGVRISEKNSTWEPRFDIIPIEELGRPRIDVTINMCGFFRDMFPNLIGNLSEIFEALWQLDESDEESYFKRNTKRIYKKLLDEGYEEKKALELAASRIFGPKEGSYGTGITNIIETKNWEEEEQIGKAYIDSLQYVYNNRVRGKKIEGLYEENLKTVEIISQIRSNHEYEITDLDHYYEFIGGLSKSVEMVRGKKASVYIADTTGDRIHSESIEKSIGRGIRTRVLNPKWIDGMLEHQYHGVQKIADRFENIMGLAATTNKVEEWIYEDVYDSYVEDEELRKRLIDNNPYAYMDILEHMMEYYNRGYWDADEEKIEKIKELYLELEDNIEEKL</sequence>
<evidence type="ECO:0000256" key="1">
    <source>
        <dbReference type="ARBA" id="ARBA00010851"/>
    </source>
</evidence>
<dbReference type="CDD" id="cd10150">
    <property type="entry name" value="CobN_like"/>
    <property type="match status" value="1"/>
</dbReference>
<reference evidence="3" key="1">
    <citation type="submission" date="2020-08" db="EMBL/GenBank/DDBJ databases">
        <title>Genome public.</title>
        <authorList>
            <person name="Liu C."/>
            <person name="Sun Q."/>
        </authorList>
    </citation>
    <scope>NUCLEOTIDE SEQUENCE</scope>
    <source>
        <strain evidence="3">BX21</strain>
    </source>
</reference>
<dbReference type="InterPro" id="IPR003672">
    <property type="entry name" value="CobN/Mg_chltase"/>
</dbReference>
<dbReference type="NCBIfam" id="TIGR02025">
    <property type="entry name" value="BchH"/>
    <property type="match status" value="1"/>
</dbReference>
<comment type="similarity">
    <text evidence="1">Belongs to the Mg-chelatase subunit H family.</text>
</comment>
<name>A0A926EQX3_9FIRM</name>
<dbReference type="Proteomes" id="UP000601171">
    <property type="component" value="Unassembled WGS sequence"/>
</dbReference>
<gene>
    <name evidence="3" type="primary">bchH</name>
    <name evidence="3" type="ORF">H8707_01245</name>
</gene>
<dbReference type="Pfam" id="PF02514">
    <property type="entry name" value="CobN-Mg_chel"/>
    <property type="match status" value="1"/>
</dbReference>
<dbReference type="RefSeq" id="WP_262428331.1">
    <property type="nucleotide sequence ID" value="NZ_JACRTG010000003.1"/>
</dbReference>
<evidence type="ECO:0000259" key="2">
    <source>
        <dbReference type="Pfam" id="PF02514"/>
    </source>
</evidence>
<protein>
    <submittedName>
        <fullName evidence="3">Magnesium chelatase subunit H</fullName>
        <ecNumber evidence="3">6.6.1.1</ecNumber>
    </submittedName>
</protein>
<dbReference type="EC" id="6.6.1.1" evidence="3"/>
<proteinExistence type="inferred from homology"/>
<comment type="caution">
    <text evidence="3">The sequence shown here is derived from an EMBL/GenBank/DDBJ whole genome shotgun (WGS) entry which is preliminary data.</text>
</comment>
<dbReference type="EMBL" id="JACRTG010000003">
    <property type="protein sequence ID" value="MBC8586865.1"/>
    <property type="molecule type" value="Genomic_DNA"/>
</dbReference>
<keyword evidence="3" id="KW-0436">Ligase</keyword>
<dbReference type="GO" id="GO:0015995">
    <property type="term" value="P:chlorophyll biosynthetic process"/>
    <property type="evidence" value="ECO:0007669"/>
    <property type="project" value="InterPro"/>
</dbReference>
<dbReference type="PANTHER" id="PTHR44119:SF1">
    <property type="entry name" value="MAGNESIUM-CHELATASE SUBUNIT CHLH, CHLOROPLASTIC"/>
    <property type="match status" value="1"/>
</dbReference>
<dbReference type="AlphaFoldDB" id="A0A926EQX3"/>
<dbReference type="PANTHER" id="PTHR44119">
    <property type="entry name" value="MAGNESIUM-CHELATASE SUBUNIT CHLH, CHLOROPLASTIC"/>
    <property type="match status" value="1"/>
</dbReference>
<keyword evidence="4" id="KW-1185">Reference proteome</keyword>
<organism evidence="3 4">
    <name type="scientific">Paratissierella segnis</name>
    <dbReference type="NCBI Taxonomy" id="2763679"/>
    <lineage>
        <taxon>Bacteria</taxon>
        <taxon>Bacillati</taxon>
        <taxon>Bacillota</taxon>
        <taxon>Tissierellia</taxon>
        <taxon>Tissierellales</taxon>
        <taxon>Tissierellaceae</taxon>
        <taxon>Paratissierella</taxon>
    </lineage>
</organism>
<evidence type="ECO:0000313" key="3">
    <source>
        <dbReference type="EMBL" id="MBC8586865.1"/>
    </source>
</evidence>
<dbReference type="GO" id="GO:0016851">
    <property type="term" value="F:magnesium chelatase activity"/>
    <property type="evidence" value="ECO:0007669"/>
    <property type="project" value="UniProtKB-EC"/>
</dbReference>